<dbReference type="PANTHER" id="PTHR28259">
    <property type="entry name" value="FLUORIDE EXPORT PROTEIN 1-RELATED"/>
    <property type="match status" value="1"/>
</dbReference>
<dbReference type="Pfam" id="PF02537">
    <property type="entry name" value="CRCB"/>
    <property type="match status" value="1"/>
</dbReference>
<feature type="transmembrane region" description="Helical" evidence="10">
    <location>
        <begin position="393"/>
        <end position="416"/>
    </location>
</feature>
<feature type="region of interest" description="Disordered" evidence="9">
    <location>
        <begin position="189"/>
        <end position="217"/>
    </location>
</feature>
<dbReference type="EMBL" id="AGNL01024454">
    <property type="protein sequence ID" value="EJK58702.1"/>
    <property type="molecule type" value="Genomic_DNA"/>
</dbReference>
<feature type="region of interest" description="Disordered" evidence="9">
    <location>
        <begin position="1"/>
        <end position="74"/>
    </location>
</feature>
<dbReference type="OrthoDB" id="409792at2759"/>
<feature type="compositionally biased region" description="Polar residues" evidence="9">
    <location>
        <begin position="310"/>
        <end position="326"/>
    </location>
</feature>
<comment type="function">
    <text evidence="1">Fluoride channel required for the rapid expulsion of cytoplasmic fluoride.</text>
</comment>
<dbReference type="GO" id="GO:1903425">
    <property type="term" value="F:fluoride transmembrane transporter activity"/>
    <property type="evidence" value="ECO:0007669"/>
    <property type="project" value="TreeGrafter"/>
</dbReference>
<dbReference type="GO" id="GO:0005886">
    <property type="term" value="C:plasma membrane"/>
    <property type="evidence" value="ECO:0007669"/>
    <property type="project" value="UniProtKB-SubCell"/>
</dbReference>
<evidence type="ECO:0000256" key="2">
    <source>
        <dbReference type="ARBA" id="ARBA00004651"/>
    </source>
</evidence>
<evidence type="ECO:0000256" key="8">
    <source>
        <dbReference type="ARBA" id="ARBA00035585"/>
    </source>
</evidence>
<evidence type="ECO:0000313" key="11">
    <source>
        <dbReference type="EMBL" id="EJK58702.1"/>
    </source>
</evidence>
<evidence type="ECO:0000256" key="5">
    <source>
        <dbReference type="ARBA" id="ARBA00022989"/>
    </source>
</evidence>
<dbReference type="Proteomes" id="UP000266841">
    <property type="component" value="Unassembled WGS sequence"/>
</dbReference>
<comment type="caution">
    <text evidence="11">The sequence shown here is derived from an EMBL/GenBank/DDBJ whole genome shotgun (WGS) entry which is preliminary data.</text>
</comment>
<dbReference type="AlphaFoldDB" id="K0SJS3"/>
<protein>
    <recommendedName>
        <fullName evidence="13">Fluoride ion transporter CrcB</fullName>
    </recommendedName>
</protein>
<feature type="transmembrane region" description="Helical" evidence="10">
    <location>
        <begin position="461"/>
        <end position="484"/>
    </location>
</feature>
<comment type="catalytic activity">
    <reaction evidence="8">
        <text>fluoride(in) = fluoride(out)</text>
        <dbReference type="Rhea" id="RHEA:76159"/>
        <dbReference type="ChEBI" id="CHEBI:17051"/>
    </reaction>
    <physiologicalReaction direction="left-to-right" evidence="8">
        <dbReference type="Rhea" id="RHEA:76160"/>
    </physiologicalReaction>
</comment>
<keyword evidence="3" id="KW-1003">Cell membrane</keyword>
<keyword evidence="6 10" id="KW-0472">Membrane</keyword>
<proteinExistence type="inferred from homology"/>
<keyword evidence="5 10" id="KW-1133">Transmembrane helix</keyword>
<reference evidence="11 12" key="1">
    <citation type="journal article" date="2012" name="Genome Biol.">
        <title>Genome and low-iron response of an oceanic diatom adapted to chronic iron limitation.</title>
        <authorList>
            <person name="Lommer M."/>
            <person name="Specht M."/>
            <person name="Roy A.S."/>
            <person name="Kraemer L."/>
            <person name="Andreson R."/>
            <person name="Gutowska M.A."/>
            <person name="Wolf J."/>
            <person name="Bergner S.V."/>
            <person name="Schilhabel M.B."/>
            <person name="Klostermeier U.C."/>
            <person name="Beiko R.G."/>
            <person name="Rosenstiel P."/>
            <person name="Hippler M."/>
            <person name="Laroche J."/>
        </authorList>
    </citation>
    <scope>NUCLEOTIDE SEQUENCE [LARGE SCALE GENOMIC DNA]</scope>
    <source>
        <strain evidence="11 12">CCMP1005</strain>
    </source>
</reference>
<feature type="transmembrane region" description="Helical" evidence="10">
    <location>
        <begin position="496"/>
        <end position="520"/>
    </location>
</feature>
<evidence type="ECO:0000256" key="3">
    <source>
        <dbReference type="ARBA" id="ARBA00022475"/>
    </source>
</evidence>
<feature type="compositionally biased region" description="Polar residues" evidence="9">
    <location>
        <begin position="195"/>
        <end position="207"/>
    </location>
</feature>
<dbReference type="PANTHER" id="PTHR28259:SF1">
    <property type="entry name" value="FLUORIDE EXPORT PROTEIN 1-RELATED"/>
    <property type="match status" value="1"/>
</dbReference>
<evidence type="ECO:0000256" key="6">
    <source>
        <dbReference type="ARBA" id="ARBA00023136"/>
    </source>
</evidence>
<evidence type="ECO:0000256" key="4">
    <source>
        <dbReference type="ARBA" id="ARBA00022692"/>
    </source>
</evidence>
<evidence type="ECO:0000256" key="9">
    <source>
        <dbReference type="SAM" id="MobiDB-lite"/>
    </source>
</evidence>
<comment type="subcellular location">
    <subcellularLocation>
        <location evidence="2">Cell membrane</location>
        <topology evidence="2">Multi-pass membrane protein</topology>
    </subcellularLocation>
</comment>
<dbReference type="OMA" id="MHDNTHE"/>
<comment type="similarity">
    <text evidence="7">Belongs to the fluoride channel Fluc/FEX (TC 1.A.43) family.</text>
</comment>
<dbReference type="InterPro" id="IPR003691">
    <property type="entry name" value="FluC"/>
</dbReference>
<feature type="region of interest" description="Disordered" evidence="9">
    <location>
        <begin position="302"/>
        <end position="326"/>
    </location>
</feature>
<name>K0SJS3_THAOC</name>
<sequence>MQTRQDSVPGSGHPDSPGLRRRTISAEEGASSGDDEENLNPDGAGEDGDPRADDSPRGSAEPLPVPPASPASQDPATVMEFWRTFDTIVILSICSVLGIVFRMLSSTWFRLELGSVFSEDSALSTTLPLNSVSCFLMGLLCSGRDALGIAYGKVLGGSRSGRGLVEVGRGAVRGVVSAGRARINRARGYRRGNRQSSSGTEGVSSPELSAEGGSIELNQRRESESISELLGLDEDYSIVNYHGLEEDEMRAVQIRGLTRRIIDSPSLILFPAKLEASDVMESYNELIPEQSSQFEIGDLNDEETRAVDPSEQQSQTRQTSDSVDSMNDRVSTLHRVGVVDGWNEGTSTDEMKDIILLGLRAGFCGALSTFSSMNASGINLIKSGRIGEALVGYSLSIQLGVVSYRFGQHFALYIFVWRRRRETRRHERRGYGLRLRGSDNGERSPRRMATRRLMERYNSRLPGFPLGTFFCNLLSCALSGSLASFLAGNPGPEERILLTSFISGFAGSLSTFGAFVVEIIKLIDPIIFKADGLVYAFVTVVWAVVIGLIVTQTKNWADEI</sequence>
<evidence type="ECO:0008006" key="13">
    <source>
        <dbReference type="Google" id="ProtNLM"/>
    </source>
</evidence>
<organism evidence="11 12">
    <name type="scientific">Thalassiosira oceanica</name>
    <name type="common">Marine diatom</name>
    <dbReference type="NCBI Taxonomy" id="159749"/>
    <lineage>
        <taxon>Eukaryota</taxon>
        <taxon>Sar</taxon>
        <taxon>Stramenopiles</taxon>
        <taxon>Ochrophyta</taxon>
        <taxon>Bacillariophyta</taxon>
        <taxon>Coscinodiscophyceae</taxon>
        <taxon>Thalassiosirophycidae</taxon>
        <taxon>Thalassiosirales</taxon>
        <taxon>Thalassiosiraceae</taxon>
        <taxon>Thalassiosira</taxon>
    </lineage>
</organism>
<evidence type="ECO:0000313" key="12">
    <source>
        <dbReference type="Proteomes" id="UP000266841"/>
    </source>
</evidence>
<evidence type="ECO:0000256" key="7">
    <source>
        <dbReference type="ARBA" id="ARBA00035120"/>
    </source>
</evidence>
<keyword evidence="4 10" id="KW-0812">Transmembrane</keyword>
<gene>
    <name evidence="11" type="ORF">THAOC_21149</name>
</gene>
<accession>K0SJS3</accession>
<evidence type="ECO:0000256" key="1">
    <source>
        <dbReference type="ARBA" id="ARBA00002598"/>
    </source>
</evidence>
<keyword evidence="12" id="KW-1185">Reference proteome</keyword>
<feature type="transmembrane region" description="Helical" evidence="10">
    <location>
        <begin position="88"/>
        <end position="109"/>
    </location>
</feature>
<dbReference type="eggNOG" id="ENOG502T8DE">
    <property type="taxonomic scope" value="Eukaryota"/>
</dbReference>
<evidence type="ECO:0000256" key="10">
    <source>
        <dbReference type="SAM" id="Phobius"/>
    </source>
</evidence>
<feature type="compositionally biased region" description="Acidic residues" evidence="9">
    <location>
        <begin position="33"/>
        <end position="47"/>
    </location>
</feature>
<feature type="transmembrane region" description="Helical" evidence="10">
    <location>
        <begin position="532"/>
        <end position="550"/>
    </location>
</feature>